<keyword evidence="4" id="KW-1185">Reference proteome</keyword>
<reference evidence="3 4" key="1">
    <citation type="submission" date="2019-09" db="EMBL/GenBank/DDBJ databases">
        <authorList>
            <person name="Brejova B."/>
        </authorList>
    </citation>
    <scope>NUCLEOTIDE SEQUENCE [LARGE SCALE GENOMIC DNA]</scope>
</reference>
<dbReference type="GeneID" id="43582540"/>
<dbReference type="Proteomes" id="UP000398389">
    <property type="component" value="Unassembled WGS sequence"/>
</dbReference>
<feature type="transmembrane region" description="Helical" evidence="2">
    <location>
        <begin position="19"/>
        <end position="36"/>
    </location>
</feature>
<sequence length="132" mass="15688">MALGGNFLQSLKDYDFRDWIRIIVIVCGYILMRQQFVQWRTRRYQRQQEEEDDVLKQEAHEEAKRVALEKMESKVKGTSAKSSGASWGWGNTAKERFEKRRKYIEKQAMRKAEMAQNEVDIDSDDEINELLH</sequence>
<dbReference type="GO" id="GO:0015031">
    <property type="term" value="P:protein transport"/>
    <property type="evidence" value="ECO:0007669"/>
    <property type="project" value="TreeGrafter"/>
</dbReference>
<keyword evidence="2" id="KW-0472">Membrane</keyword>
<feature type="region of interest" description="Disordered" evidence="1">
    <location>
        <begin position="66"/>
        <end position="89"/>
    </location>
</feature>
<evidence type="ECO:0000313" key="4">
    <source>
        <dbReference type="Proteomes" id="UP000398389"/>
    </source>
</evidence>
<evidence type="ECO:0008006" key="5">
    <source>
        <dbReference type="Google" id="ProtNLM"/>
    </source>
</evidence>
<feature type="compositionally biased region" description="Basic and acidic residues" evidence="1">
    <location>
        <begin position="66"/>
        <end position="75"/>
    </location>
</feature>
<dbReference type="OrthoDB" id="4227028at2759"/>
<proteinExistence type="predicted"/>
<keyword evidence="2" id="KW-0812">Transmembrane</keyword>
<gene>
    <name evidence="3" type="ORF">SAPINGB_P003724</name>
</gene>
<dbReference type="AlphaFoldDB" id="A0A5E8BW81"/>
<evidence type="ECO:0000256" key="1">
    <source>
        <dbReference type="SAM" id="MobiDB-lite"/>
    </source>
</evidence>
<name>A0A5E8BW81_9ASCO</name>
<dbReference type="Pfam" id="PF07543">
    <property type="entry name" value="PGA2"/>
    <property type="match status" value="1"/>
</dbReference>
<dbReference type="EMBL" id="CABVLU010000003">
    <property type="protein sequence ID" value="VVT53737.1"/>
    <property type="molecule type" value="Genomic_DNA"/>
</dbReference>
<dbReference type="PANTHER" id="PTHR28199:SF1">
    <property type="entry name" value="PROCESSING OF GAS1 AND ALP PROTEIN 2"/>
    <property type="match status" value="1"/>
</dbReference>
<keyword evidence="2" id="KW-1133">Transmembrane helix</keyword>
<dbReference type="PANTHER" id="PTHR28199">
    <property type="entry name" value="PROCESSING OF GAS1 AND ALP PROTEIN 2"/>
    <property type="match status" value="1"/>
</dbReference>
<organism evidence="3 4">
    <name type="scientific">Magnusiomyces paraingens</name>
    <dbReference type="NCBI Taxonomy" id="2606893"/>
    <lineage>
        <taxon>Eukaryota</taxon>
        <taxon>Fungi</taxon>
        <taxon>Dikarya</taxon>
        <taxon>Ascomycota</taxon>
        <taxon>Saccharomycotina</taxon>
        <taxon>Dipodascomycetes</taxon>
        <taxon>Dipodascales</taxon>
        <taxon>Dipodascaceae</taxon>
        <taxon>Magnusiomyces</taxon>
    </lineage>
</organism>
<dbReference type="InterPro" id="IPR011431">
    <property type="entry name" value="Trafficking_Pga2"/>
</dbReference>
<protein>
    <recommendedName>
        <fullName evidence="5">Processing of GAS1 and ALP protein 2</fullName>
    </recommendedName>
</protein>
<dbReference type="RefSeq" id="XP_031854331.1">
    <property type="nucleotide sequence ID" value="XM_031998440.1"/>
</dbReference>
<evidence type="ECO:0000256" key="2">
    <source>
        <dbReference type="SAM" id="Phobius"/>
    </source>
</evidence>
<accession>A0A5E8BW81</accession>
<evidence type="ECO:0000313" key="3">
    <source>
        <dbReference type="EMBL" id="VVT53737.1"/>
    </source>
</evidence>
<feature type="compositionally biased region" description="Low complexity" evidence="1">
    <location>
        <begin position="76"/>
        <end position="89"/>
    </location>
</feature>